<protein>
    <submittedName>
        <fullName evidence="1">Uncharacterized protein</fullName>
    </submittedName>
</protein>
<sequence length="105" mass="11906">MSDIRGLVISPPIIIDGTKIFIRTMALDPQQLRANLLFWDKLDFPSNNAIHIQEDQNATFLIKSGILKRTAINVQMSGDMALLYLNAHFEAFHILDKQEPGVWSL</sequence>
<name>A0A3B0T6E4_9ZZZZ</name>
<feature type="non-terminal residue" evidence="1">
    <location>
        <position position="105"/>
    </location>
</feature>
<dbReference type="AlphaFoldDB" id="A0A3B0T6E4"/>
<accession>A0A3B0T6E4</accession>
<reference evidence="1" key="1">
    <citation type="submission" date="2018-06" db="EMBL/GenBank/DDBJ databases">
        <authorList>
            <person name="Zhirakovskaya E."/>
        </authorList>
    </citation>
    <scope>NUCLEOTIDE SEQUENCE</scope>
</reference>
<proteinExistence type="predicted"/>
<dbReference type="Pfam" id="PF19749">
    <property type="entry name" value="DUF6236"/>
    <property type="match status" value="1"/>
</dbReference>
<gene>
    <name evidence="1" type="ORF">MNBD_ALPHA12-2021</name>
</gene>
<dbReference type="InterPro" id="IPR046203">
    <property type="entry name" value="DUF6236"/>
</dbReference>
<evidence type="ECO:0000313" key="1">
    <source>
        <dbReference type="EMBL" id="VAW14281.1"/>
    </source>
</evidence>
<organism evidence="1">
    <name type="scientific">hydrothermal vent metagenome</name>
    <dbReference type="NCBI Taxonomy" id="652676"/>
    <lineage>
        <taxon>unclassified sequences</taxon>
        <taxon>metagenomes</taxon>
        <taxon>ecological metagenomes</taxon>
    </lineage>
</organism>
<dbReference type="EMBL" id="UOEO01000007">
    <property type="protein sequence ID" value="VAW14281.1"/>
    <property type="molecule type" value="Genomic_DNA"/>
</dbReference>